<sequence>MTKKKSEDDHKPKVNKELEGFDIRIDPFGEIKSTIDIDKINQFLNKSVDDKKLRDRDDLEELKKGKKD</sequence>
<proteinExistence type="predicted"/>
<protein>
    <submittedName>
        <fullName evidence="1">Uncharacterized protein</fullName>
    </submittedName>
</protein>
<dbReference type="RefSeq" id="WP_159582362.1">
    <property type="nucleotide sequence ID" value="NZ_JBIPKE010000018.1"/>
</dbReference>
<accession>A0ABW7NAF2</accession>
<evidence type="ECO:0000313" key="1">
    <source>
        <dbReference type="EMBL" id="MFH6984618.1"/>
    </source>
</evidence>
<organism evidence="1 2">
    <name type="scientific">Marinoscillum luteum</name>
    <dbReference type="NCBI Taxonomy" id="861051"/>
    <lineage>
        <taxon>Bacteria</taxon>
        <taxon>Pseudomonadati</taxon>
        <taxon>Bacteroidota</taxon>
        <taxon>Cytophagia</taxon>
        <taxon>Cytophagales</taxon>
        <taxon>Reichenbachiellaceae</taxon>
        <taxon>Marinoscillum</taxon>
    </lineage>
</organism>
<reference evidence="1 2" key="1">
    <citation type="journal article" date="2013" name="Int. J. Syst. Evol. Microbiol.">
        <title>Marinoscillum luteum sp. nov., isolated from marine sediment.</title>
        <authorList>
            <person name="Cha I.T."/>
            <person name="Park S.J."/>
            <person name="Kim S.J."/>
            <person name="Kim J.G."/>
            <person name="Jung M.Y."/>
            <person name="Shin K.S."/>
            <person name="Kwon K.K."/>
            <person name="Yang S.H."/>
            <person name="Seo Y.S."/>
            <person name="Rhee S.K."/>
        </authorList>
    </citation>
    <scope>NUCLEOTIDE SEQUENCE [LARGE SCALE GENOMIC DNA]</scope>
    <source>
        <strain evidence="1 2">KCTC 23939</strain>
    </source>
</reference>
<evidence type="ECO:0000313" key="2">
    <source>
        <dbReference type="Proteomes" id="UP001610063"/>
    </source>
</evidence>
<name>A0ABW7NAF2_9BACT</name>
<comment type="caution">
    <text evidence="1">The sequence shown here is derived from an EMBL/GenBank/DDBJ whole genome shotgun (WGS) entry which is preliminary data.</text>
</comment>
<gene>
    <name evidence="1" type="ORF">ACHKAR_14280</name>
</gene>
<keyword evidence="2" id="KW-1185">Reference proteome</keyword>
<dbReference type="EMBL" id="JBIPKE010000018">
    <property type="protein sequence ID" value="MFH6984618.1"/>
    <property type="molecule type" value="Genomic_DNA"/>
</dbReference>
<dbReference type="Proteomes" id="UP001610063">
    <property type="component" value="Unassembled WGS sequence"/>
</dbReference>